<evidence type="ECO:0000313" key="1">
    <source>
        <dbReference type="EnsemblPlants" id="EMT18872"/>
    </source>
</evidence>
<proteinExistence type="predicted"/>
<dbReference type="AlphaFoldDB" id="R7W9J2"/>
<name>R7W9J2_AEGTA</name>
<dbReference type="ExpressionAtlas" id="R7W9J2">
    <property type="expression patterns" value="baseline"/>
</dbReference>
<dbReference type="PANTHER" id="PTHR36478:SF16">
    <property type="entry name" value="LISH DOMAIN-CONTAINING PROTEIN"/>
    <property type="match status" value="1"/>
</dbReference>
<sequence>MAGKTPDSPSDAGSGETSDSSPVYEAGGAAMASTKNEQVLVRQPESAARWPPRGRVGWDGGRVGWEGRLGSGTHPVVPSDSMHIPVPVGVFPPSRHIASFPNSVTASGTMERIDALKARRGKLADDPCLRRLRNRRLIVSLYLQGFQPAHDWMLHETDLFMSGRHLQQLVACGQWKQALDYIRRFLPPAIGGVEARTLCLFLHAFWAVDNAAACSMGAPVTTAAYNHDVRILTTVCASNAKLSSILNKIHHSPKFRASLDWRLVREKASLIADDLALDSPELRRRLLLPQDLLPIGPCHRRHHLKKQALRPASSAIAKWYLNRKKSLPSSTPVTGLNSEGQNRVVDLIEECLKAGTVVELHQGHLLQSSVMAGAFSTPFSQTMFGTAGPTKNSETSSVTNAGDSVSRPAKIPWTISATNAGSFSAPSSQTMLDTTGSTKNIETSSVTSAGAPTFTDLPNYLHWNPSVANSGDSVSQPAKIRIPWIISATNAVA</sequence>
<dbReference type="EnsemblPlants" id="EMT18872">
    <property type="protein sequence ID" value="EMT18872"/>
    <property type="gene ID" value="F775_11964"/>
</dbReference>
<protein>
    <submittedName>
        <fullName evidence="1">Uncharacterized protein</fullName>
    </submittedName>
</protein>
<dbReference type="PANTHER" id="PTHR36478">
    <property type="entry name" value="OS04G0614237 PROTEIN-RELATED"/>
    <property type="match status" value="1"/>
</dbReference>
<organism evidence="1">
    <name type="scientific">Aegilops tauschii</name>
    <name type="common">Tausch's goatgrass</name>
    <name type="synonym">Aegilops squarrosa</name>
    <dbReference type="NCBI Taxonomy" id="37682"/>
    <lineage>
        <taxon>Eukaryota</taxon>
        <taxon>Viridiplantae</taxon>
        <taxon>Streptophyta</taxon>
        <taxon>Embryophyta</taxon>
        <taxon>Tracheophyta</taxon>
        <taxon>Spermatophyta</taxon>
        <taxon>Magnoliopsida</taxon>
        <taxon>Liliopsida</taxon>
        <taxon>Poales</taxon>
        <taxon>Poaceae</taxon>
        <taxon>BOP clade</taxon>
        <taxon>Pooideae</taxon>
        <taxon>Triticodae</taxon>
        <taxon>Triticeae</taxon>
        <taxon>Triticinae</taxon>
        <taxon>Aegilops</taxon>
    </lineage>
</organism>
<accession>R7W9J2</accession>
<reference evidence="1" key="1">
    <citation type="submission" date="2015-06" db="UniProtKB">
        <authorList>
            <consortium name="EnsemblPlants"/>
        </authorList>
    </citation>
    <scope>IDENTIFICATION</scope>
</reference>